<dbReference type="Proteomes" id="UP000503017">
    <property type="component" value="Chromosome"/>
</dbReference>
<evidence type="ECO:0000313" key="3">
    <source>
        <dbReference type="Proteomes" id="UP000503017"/>
    </source>
</evidence>
<evidence type="ECO:0000313" key="2">
    <source>
        <dbReference type="EMBL" id="QKD02969.1"/>
    </source>
</evidence>
<organism evidence="2 3">
    <name type="scientific">Mesorhizobium loti R88b</name>
    <dbReference type="NCBI Taxonomy" id="935548"/>
    <lineage>
        <taxon>Bacteria</taxon>
        <taxon>Pseudomonadati</taxon>
        <taxon>Pseudomonadota</taxon>
        <taxon>Alphaproteobacteria</taxon>
        <taxon>Hyphomicrobiales</taxon>
        <taxon>Phyllobacteriaceae</taxon>
        <taxon>Mesorhizobium</taxon>
    </lineage>
</organism>
<keyword evidence="1" id="KW-1133">Transmembrane helix</keyword>
<keyword evidence="1" id="KW-0472">Membrane</keyword>
<sequence length="136" mass="14971">MYRDEVVARQAAKTLDFAALYSAALNWSSIQTGFLFGIFGFVAGKNDGFIEAVKSTGEMRIFSRYMRLAMSLGFVVTIASIALMVINFAISDGSTVKYGIFCVWAFLTTWAFFSFARVAYVFGILVRTGENTTTSA</sequence>
<reference evidence="2 3" key="1">
    <citation type="submission" date="2018-10" db="EMBL/GenBank/DDBJ databases">
        <authorList>
            <person name="Perry B.J."/>
            <person name="Sullivan J.T."/>
            <person name="Murphy R.J.T."/>
            <person name="Ramsay J.P."/>
            <person name="Ronson C.W."/>
        </authorList>
    </citation>
    <scope>NUCLEOTIDE SEQUENCE [LARGE SCALE GENOMIC DNA]</scope>
    <source>
        <strain evidence="2 3">R88b</strain>
    </source>
</reference>
<dbReference type="AlphaFoldDB" id="A0A6M7WQS8"/>
<dbReference type="EMBL" id="CP033367">
    <property type="protein sequence ID" value="QKD02969.1"/>
    <property type="molecule type" value="Genomic_DNA"/>
</dbReference>
<proteinExistence type="predicted"/>
<feature type="transmembrane region" description="Helical" evidence="1">
    <location>
        <begin position="65"/>
        <end position="86"/>
    </location>
</feature>
<feature type="transmembrane region" description="Helical" evidence="1">
    <location>
        <begin position="98"/>
        <end position="120"/>
    </location>
</feature>
<protein>
    <submittedName>
        <fullName evidence="2">Uncharacterized protein</fullName>
    </submittedName>
</protein>
<accession>A0A6M7WQS8</accession>
<keyword evidence="1" id="KW-0812">Transmembrane</keyword>
<gene>
    <name evidence="2" type="ORF">EB235_16865</name>
</gene>
<evidence type="ECO:0000256" key="1">
    <source>
        <dbReference type="SAM" id="Phobius"/>
    </source>
</evidence>
<feature type="transmembrane region" description="Helical" evidence="1">
    <location>
        <begin position="20"/>
        <end position="44"/>
    </location>
</feature>
<name>A0A6M7WQS8_RHILI</name>